<sequence length="144" mass="15451">MASRSAVITVVFAHIALCGTAAGEAIYDNQGLGNGYAGACEGKKCAIGGELSVKEGPEMGSLCYLPLGKQAKAYKNEDGMDLEFGAEVLCSYSQYRFSDFPKEGRPACVFYSTTTGDQHVIVGTKMIFMKDAEKLDYPECGFQL</sequence>
<reference evidence="2 3" key="1">
    <citation type="submission" date="2014-11" db="EMBL/GenBank/DDBJ databases">
        <authorList>
            <person name="Zhu J."/>
            <person name="Qi W."/>
            <person name="Song R."/>
        </authorList>
    </citation>
    <scope>NUCLEOTIDE SEQUENCE [LARGE SCALE GENOMIC DNA]</scope>
</reference>
<accession>A0A0G4FKP3</accession>
<evidence type="ECO:0000313" key="3">
    <source>
        <dbReference type="Proteomes" id="UP000041254"/>
    </source>
</evidence>
<dbReference type="Proteomes" id="UP000041254">
    <property type="component" value="Unassembled WGS sequence"/>
</dbReference>
<dbReference type="InParanoid" id="A0A0G4FKP3"/>
<keyword evidence="3" id="KW-1185">Reference proteome</keyword>
<protein>
    <submittedName>
        <fullName evidence="2">Uncharacterized protein</fullName>
    </submittedName>
</protein>
<dbReference type="AlphaFoldDB" id="A0A0G4FKP3"/>
<dbReference type="VEuPathDB" id="CryptoDB:Vbra_546"/>
<evidence type="ECO:0000256" key="1">
    <source>
        <dbReference type="SAM" id="SignalP"/>
    </source>
</evidence>
<evidence type="ECO:0000313" key="2">
    <source>
        <dbReference type="EMBL" id="CEM13895.1"/>
    </source>
</evidence>
<feature type="signal peptide" evidence="1">
    <location>
        <begin position="1"/>
        <end position="23"/>
    </location>
</feature>
<gene>
    <name evidence="2" type="ORF">Vbra_546</name>
</gene>
<keyword evidence="1" id="KW-0732">Signal</keyword>
<proteinExistence type="predicted"/>
<feature type="chain" id="PRO_5005188902" evidence="1">
    <location>
        <begin position="24"/>
        <end position="144"/>
    </location>
</feature>
<organism evidence="2 3">
    <name type="scientific">Vitrella brassicaformis (strain CCMP3155)</name>
    <dbReference type="NCBI Taxonomy" id="1169540"/>
    <lineage>
        <taxon>Eukaryota</taxon>
        <taxon>Sar</taxon>
        <taxon>Alveolata</taxon>
        <taxon>Colpodellida</taxon>
        <taxon>Vitrellaceae</taxon>
        <taxon>Vitrella</taxon>
    </lineage>
</organism>
<name>A0A0G4FKP3_VITBC</name>
<dbReference type="PhylomeDB" id="A0A0G4FKP3"/>
<dbReference type="EMBL" id="CDMY01000448">
    <property type="protein sequence ID" value="CEM13895.1"/>
    <property type="molecule type" value="Genomic_DNA"/>
</dbReference>